<organism evidence="9 10">
    <name type="scientific">Fusicatenibacter faecihominis</name>
    <dbReference type="NCBI Taxonomy" id="2881276"/>
    <lineage>
        <taxon>Bacteria</taxon>
        <taxon>Bacillati</taxon>
        <taxon>Bacillota</taxon>
        <taxon>Clostridia</taxon>
        <taxon>Lachnospirales</taxon>
        <taxon>Lachnospiraceae</taxon>
        <taxon>Fusicatenibacter</taxon>
    </lineage>
</organism>
<sequence>MKKRMLAVLLASVTACSLGGCAGKKKDTVQTVKIGLTLYDQYDTFISELVSWFNASASALEEETGTAINVEVVDAAGSQTTQNEQVKSLIEKGCDVICVNLVDRTEPTTITDMAEKNDVPIIFFNRELVAEDLERWEKLYYVGADAFGSGIIEGELAAETFQSDPKYDKNGDGICQYVVLEGEAGHQDAIVRTEYSVNTLVEKGVKAEKLGYAIANWKRAQAQTKMTTLLEEYGERIELILANNDDMALGAIDALKVSELPKDEWPIIVGIDGTDVGLGAIKNGEMAGTAYNDKEGQAEAMLKLAFVLSEKDPDSGLTLEDIPLQDEKYVRMPYYRVTLDNVEEYVEWSKKKPDGVGTTENTEITE</sequence>
<evidence type="ECO:0000256" key="1">
    <source>
        <dbReference type="ARBA" id="ARBA00004196"/>
    </source>
</evidence>
<dbReference type="InterPro" id="IPR028082">
    <property type="entry name" value="Peripla_BP_I"/>
</dbReference>
<gene>
    <name evidence="9" type="ORF">LKD71_08755</name>
</gene>
<dbReference type="GO" id="GO:0030313">
    <property type="term" value="C:cell envelope"/>
    <property type="evidence" value="ECO:0007669"/>
    <property type="project" value="UniProtKB-SubCell"/>
</dbReference>
<evidence type="ECO:0000259" key="8">
    <source>
        <dbReference type="Pfam" id="PF13407"/>
    </source>
</evidence>
<protein>
    <recommendedName>
        <fullName evidence="6">D-galactose/methyl-galactoside binding periplasmic protein MglB</fullName>
    </recommendedName>
</protein>
<feature type="domain" description="Periplasmic binding protein" evidence="8">
    <location>
        <begin position="34"/>
        <end position="308"/>
    </location>
</feature>
<dbReference type="Pfam" id="PF13407">
    <property type="entry name" value="Peripla_BP_4"/>
    <property type="match status" value="1"/>
</dbReference>
<dbReference type="CDD" id="cd01539">
    <property type="entry name" value="PBP1_GGBP"/>
    <property type="match status" value="1"/>
</dbReference>
<feature type="chain" id="PRO_5042225236" description="D-galactose/methyl-galactoside binding periplasmic protein MglB" evidence="7">
    <location>
        <begin position="23"/>
        <end position="366"/>
    </location>
</feature>
<dbReference type="Proteomes" id="UP001197875">
    <property type="component" value="Unassembled WGS sequence"/>
</dbReference>
<feature type="signal peptide" evidence="7">
    <location>
        <begin position="1"/>
        <end position="22"/>
    </location>
</feature>
<reference evidence="9 10" key="1">
    <citation type="submission" date="2021-10" db="EMBL/GenBank/DDBJ databases">
        <title>Anaerobic single-cell dispensing facilitates the cultivation of human gut bacteria.</title>
        <authorList>
            <person name="Afrizal A."/>
        </authorList>
    </citation>
    <scope>NUCLEOTIDE SEQUENCE [LARGE SCALE GENOMIC DNA]</scope>
    <source>
        <strain evidence="9 10">CLA-AA-H277</strain>
    </source>
</reference>
<evidence type="ECO:0000256" key="5">
    <source>
        <dbReference type="ARBA" id="ARBA00034323"/>
    </source>
</evidence>
<comment type="caution">
    <text evidence="9">The sequence shown here is derived from an EMBL/GenBank/DDBJ whole genome shotgun (WGS) entry which is preliminary data.</text>
</comment>
<dbReference type="InterPro" id="IPR044085">
    <property type="entry name" value="MglB-like_PBP1"/>
</dbReference>
<proteinExistence type="inferred from homology"/>
<accession>A0AAE3DSG3</accession>
<keyword evidence="10" id="KW-1185">Reference proteome</keyword>
<dbReference type="GO" id="GO:0030246">
    <property type="term" value="F:carbohydrate binding"/>
    <property type="evidence" value="ECO:0007669"/>
    <property type="project" value="InterPro"/>
</dbReference>
<evidence type="ECO:0000256" key="3">
    <source>
        <dbReference type="ARBA" id="ARBA00022723"/>
    </source>
</evidence>
<comment type="subcellular location">
    <subcellularLocation>
        <location evidence="1">Cell envelope</location>
    </subcellularLocation>
</comment>
<dbReference type="InterPro" id="IPR025997">
    <property type="entry name" value="SBP_2_dom"/>
</dbReference>
<dbReference type="PANTHER" id="PTHR46847:SF1">
    <property type="entry name" value="D-ALLOSE-BINDING PERIPLASMIC PROTEIN-RELATED"/>
    <property type="match status" value="1"/>
</dbReference>
<keyword evidence="3" id="KW-0479">Metal-binding</keyword>
<evidence type="ECO:0000256" key="7">
    <source>
        <dbReference type="SAM" id="SignalP"/>
    </source>
</evidence>
<dbReference type="SUPFAM" id="SSF53822">
    <property type="entry name" value="Periplasmic binding protein-like I"/>
    <property type="match status" value="1"/>
</dbReference>
<comment type="similarity">
    <text evidence="2">Belongs to the bacterial solute-binding protein 2 family.</text>
</comment>
<evidence type="ECO:0000256" key="4">
    <source>
        <dbReference type="ARBA" id="ARBA00022729"/>
    </source>
</evidence>
<dbReference type="EMBL" id="JAJEPR010000012">
    <property type="protein sequence ID" value="MCC2189892.1"/>
    <property type="molecule type" value="Genomic_DNA"/>
</dbReference>
<dbReference type="PROSITE" id="PS51257">
    <property type="entry name" value="PROKAR_LIPOPROTEIN"/>
    <property type="match status" value="1"/>
</dbReference>
<comment type="subunit">
    <text evidence="5">The ABC transporter complex is composed of one ATP-binding protein (MglA), two transmembrane proteins (MglC) and a solute-binding protein (MglB).</text>
</comment>
<evidence type="ECO:0000256" key="2">
    <source>
        <dbReference type="ARBA" id="ARBA00007639"/>
    </source>
</evidence>
<dbReference type="RefSeq" id="WP_227615115.1">
    <property type="nucleotide sequence ID" value="NZ_JAJEPR010000012.1"/>
</dbReference>
<dbReference type="AlphaFoldDB" id="A0AAE3DSG3"/>
<dbReference type="Gene3D" id="3.40.50.2300">
    <property type="match status" value="2"/>
</dbReference>
<dbReference type="GO" id="GO:0046872">
    <property type="term" value="F:metal ion binding"/>
    <property type="evidence" value="ECO:0007669"/>
    <property type="project" value="UniProtKB-KW"/>
</dbReference>
<evidence type="ECO:0000313" key="10">
    <source>
        <dbReference type="Proteomes" id="UP001197875"/>
    </source>
</evidence>
<evidence type="ECO:0000256" key="6">
    <source>
        <dbReference type="ARBA" id="ARBA00034344"/>
    </source>
</evidence>
<keyword evidence="4 7" id="KW-0732">Signal</keyword>
<dbReference type="PANTHER" id="PTHR46847">
    <property type="entry name" value="D-ALLOSE-BINDING PERIPLASMIC PROTEIN-RELATED"/>
    <property type="match status" value="1"/>
</dbReference>
<evidence type="ECO:0000313" key="9">
    <source>
        <dbReference type="EMBL" id="MCC2189892.1"/>
    </source>
</evidence>
<name>A0AAE3DSG3_9FIRM</name>